<dbReference type="Pfam" id="PF01145">
    <property type="entry name" value="Band_7"/>
    <property type="match status" value="2"/>
</dbReference>
<dbReference type="EMBL" id="NCEQ01000008">
    <property type="protein sequence ID" value="OYX56297.1"/>
    <property type="molecule type" value="Genomic_DNA"/>
</dbReference>
<feature type="transmembrane region" description="Helical" evidence="2">
    <location>
        <begin position="21"/>
        <end position="40"/>
    </location>
</feature>
<evidence type="ECO:0000256" key="1">
    <source>
        <dbReference type="SAM" id="Coils"/>
    </source>
</evidence>
<accession>A0A258HI61</accession>
<dbReference type="InterPro" id="IPR001107">
    <property type="entry name" value="Band_7"/>
</dbReference>
<evidence type="ECO:0000259" key="3">
    <source>
        <dbReference type="Pfam" id="PF01145"/>
    </source>
</evidence>
<evidence type="ECO:0000256" key="2">
    <source>
        <dbReference type="SAM" id="Phobius"/>
    </source>
</evidence>
<protein>
    <recommendedName>
        <fullName evidence="3">Band 7 domain-containing protein</fullName>
    </recommendedName>
</protein>
<dbReference type="AlphaFoldDB" id="A0A258HI61"/>
<evidence type="ECO:0000313" key="4">
    <source>
        <dbReference type="EMBL" id="OYX56297.1"/>
    </source>
</evidence>
<name>A0A258HI61_9CAUL</name>
<keyword evidence="2" id="KW-1133">Transmembrane helix</keyword>
<dbReference type="Proteomes" id="UP000216147">
    <property type="component" value="Unassembled WGS sequence"/>
</dbReference>
<keyword evidence="2" id="KW-0472">Membrane</keyword>
<feature type="domain" description="Band 7" evidence="3">
    <location>
        <begin position="214"/>
        <end position="289"/>
    </location>
</feature>
<gene>
    <name evidence="4" type="ORF">B7Y86_10110</name>
</gene>
<keyword evidence="1" id="KW-0175">Coiled coil</keyword>
<reference evidence="4 5" key="1">
    <citation type="submission" date="2017-03" db="EMBL/GenBank/DDBJ databases">
        <title>Lifting the veil on microbial sulfur biogeochemistry in mining wastewaters.</title>
        <authorList>
            <person name="Kantor R.S."/>
            <person name="Colenbrander Nelson T."/>
            <person name="Marshall S."/>
            <person name="Bennett D."/>
            <person name="Apte S."/>
            <person name="Camacho D."/>
            <person name="Thomas B.C."/>
            <person name="Warren L.A."/>
            <person name="Banfield J.F."/>
        </authorList>
    </citation>
    <scope>NUCLEOTIDE SEQUENCE [LARGE SCALE GENOMIC DNA]</scope>
    <source>
        <strain evidence="4">32-68-21</strain>
    </source>
</reference>
<evidence type="ECO:0000313" key="5">
    <source>
        <dbReference type="Proteomes" id="UP000216147"/>
    </source>
</evidence>
<organism evidence="4 5">
    <name type="scientific">Brevundimonas subvibrioides</name>
    <dbReference type="NCBI Taxonomy" id="74313"/>
    <lineage>
        <taxon>Bacteria</taxon>
        <taxon>Pseudomonadati</taxon>
        <taxon>Pseudomonadota</taxon>
        <taxon>Alphaproteobacteria</taxon>
        <taxon>Caulobacterales</taxon>
        <taxon>Caulobacteraceae</taxon>
        <taxon>Brevundimonas</taxon>
    </lineage>
</organism>
<dbReference type="PANTHER" id="PTHR42911:SF1">
    <property type="entry name" value="MODULATOR OF FTSH PROTEASE HFLC"/>
    <property type="match status" value="1"/>
</dbReference>
<sequence length="348" mass="37312">MTFGAGVSRLKPSLPGASAGRTIALIVLILGLITVGGISVSSCSVTVESGYMGIKTTKFGPNPGVQRDELGPGFHWEGIGEKIRTYQTLQRTYSYTREANADGRENEEIMFSDVLGLPMTADVALTFKVREDKAADLYATWRQEFDAFIDGPLRTSVRAAIARETEKLPVACNAEMGAPGRAPIVAVAPVEGAPLPVGTQDAEDCPGQLIGPGRQIVLQRAMEALQREWTPQGLDIIRMEWVGSIRYPESVVAAIQSRTTAEQNTRAALERVNLERANAEARIAQARGQAEANRLLAESIRSNPEVVRLREVERTLGICPLSADTCVVGADVNISALIASRDGAAAAQ</sequence>
<proteinExistence type="predicted"/>
<dbReference type="PANTHER" id="PTHR42911">
    <property type="entry name" value="MODULATOR OF FTSH PROTEASE HFLC"/>
    <property type="match status" value="1"/>
</dbReference>
<feature type="coiled-coil region" evidence="1">
    <location>
        <begin position="262"/>
        <end position="289"/>
    </location>
</feature>
<comment type="caution">
    <text evidence="4">The sequence shown here is derived from an EMBL/GenBank/DDBJ whole genome shotgun (WGS) entry which is preliminary data.</text>
</comment>
<keyword evidence="2" id="KW-0812">Transmembrane</keyword>
<feature type="domain" description="Band 7" evidence="3">
    <location>
        <begin position="46"/>
        <end position="163"/>
    </location>
</feature>